<name>A0A9X1JKF0_9SPHN</name>
<dbReference type="RefSeq" id="WP_218404161.1">
    <property type="nucleotide sequence ID" value="NZ_JAGSPC010000001.1"/>
</dbReference>
<gene>
    <name evidence="1" type="ORF">KCG46_04795</name>
</gene>
<keyword evidence="2" id="KW-1185">Reference proteome</keyword>
<proteinExistence type="predicted"/>
<accession>A0A9X1JKF0</accession>
<dbReference type="Proteomes" id="UP001138681">
    <property type="component" value="Unassembled WGS sequence"/>
</dbReference>
<evidence type="ECO:0000313" key="1">
    <source>
        <dbReference type="EMBL" id="MBV7258896.1"/>
    </source>
</evidence>
<dbReference type="EMBL" id="JAGSPC010000001">
    <property type="protein sequence ID" value="MBV7258896.1"/>
    <property type="molecule type" value="Genomic_DNA"/>
</dbReference>
<comment type="caution">
    <text evidence="1">The sequence shown here is derived from an EMBL/GenBank/DDBJ whole genome shotgun (WGS) entry which is preliminary data.</text>
</comment>
<reference evidence="1" key="1">
    <citation type="submission" date="2021-04" db="EMBL/GenBank/DDBJ databases">
        <authorList>
            <person name="Pira H."/>
            <person name="Risdian C."/>
            <person name="Wink J."/>
        </authorList>
    </citation>
    <scope>NUCLEOTIDE SEQUENCE</scope>
    <source>
        <strain evidence="1">WH158</strain>
    </source>
</reference>
<organism evidence="1 2">
    <name type="scientific">Erythrobacter crassostreae</name>
    <dbReference type="NCBI Taxonomy" id="2828328"/>
    <lineage>
        <taxon>Bacteria</taxon>
        <taxon>Pseudomonadati</taxon>
        <taxon>Pseudomonadota</taxon>
        <taxon>Alphaproteobacteria</taxon>
        <taxon>Sphingomonadales</taxon>
        <taxon>Erythrobacteraceae</taxon>
        <taxon>Erythrobacter/Porphyrobacter group</taxon>
        <taxon>Erythrobacter</taxon>
    </lineage>
</organism>
<evidence type="ECO:0000313" key="2">
    <source>
        <dbReference type="Proteomes" id="UP001138681"/>
    </source>
</evidence>
<sequence>MTLAILSGLLSSCVDGRTEIAPDVNVVELSGSNDAVVDGVGDFLVYPNVVEYEVVDHWLVGKREQANDNSDGSEPFTSGLGYFKLNLSDGSLTQGLSIEECEADPVCAEML</sequence>
<dbReference type="AlphaFoldDB" id="A0A9X1JKF0"/>
<protein>
    <submittedName>
        <fullName evidence="1">Uncharacterized protein</fullName>
    </submittedName>
</protein>